<evidence type="ECO:0000313" key="3">
    <source>
        <dbReference type="Proteomes" id="UP000605848"/>
    </source>
</evidence>
<sequence length="355" mass="39181">MNDPGAWGSATPRVLILGFSKGFTQAGAYRTSRFEDVPFKNMRTRLTESLRLLGVLGSAEEVDDRMVASETDFAFGSLVRCSLARQNEGTGRLECTGPIMPKAFTEDVALLVRRCAETFLLDLPRSVRLVLMLGTGNAYIEGCRGLVRSLYGPRFAPVNDVSYRTGDVIWVHISHPSGLNGHHLAWMAGGPSTPQGHKQRLACEAVRLAGAPPDISMSESASEPVVPLHQAPRRTREDSSPKRANSSMKFFIIERIRPDGERYIPYRYEDGLYRVADPSLGRTKHLAANQIAIREDEIVPYLQRGFPLRMIGERTGQRNLIAAADITVRSSSDATSIAKLTSLRQDSDHTPNITD</sequence>
<organism evidence="2 3">
    <name type="scientific">Microvirga aerilata</name>
    <dbReference type="NCBI Taxonomy" id="670292"/>
    <lineage>
        <taxon>Bacteria</taxon>
        <taxon>Pseudomonadati</taxon>
        <taxon>Pseudomonadota</taxon>
        <taxon>Alphaproteobacteria</taxon>
        <taxon>Hyphomicrobiales</taxon>
        <taxon>Methylobacteriaceae</taxon>
        <taxon>Microvirga</taxon>
    </lineage>
</organism>
<dbReference type="EMBL" id="JAEQMY010000012">
    <property type="protein sequence ID" value="MBL0404436.1"/>
    <property type="molecule type" value="Genomic_DNA"/>
</dbReference>
<name>A0A936Z770_9HYPH</name>
<reference evidence="2" key="1">
    <citation type="submission" date="2021-01" db="EMBL/GenBank/DDBJ databases">
        <title>Microvirga sp.</title>
        <authorList>
            <person name="Kim M.K."/>
        </authorList>
    </citation>
    <scope>NUCLEOTIDE SEQUENCE</scope>
    <source>
        <strain evidence="2">5420S-16</strain>
    </source>
</reference>
<proteinExistence type="predicted"/>
<protein>
    <submittedName>
        <fullName evidence="2">Uncharacterized protein</fullName>
    </submittedName>
</protein>
<dbReference type="RefSeq" id="WP_202059115.1">
    <property type="nucleotide sequence ID" value="NZ_JAEQMY010000012.1"/>
</dbReference>
<gene>
    <name evidence="2" type="ORF">JKG68_10695</name>
</gene>
<accession>A0A936Z770</accession>
<comment type="caution">
    <text evidence="2">The sequence shown here is derived from an EMBL/GenBank/DDBJ whole genome shotgun (WGS) entry which is preliminary data.</text>
</comment>
<keyword evidence="3" id="KW-1185">Reference proteome</keyword>
<evidence type="ECO:0000313" key="2">
    <source>
        <dbReference type="EMBL" id="MBL0404436.1"/>
    </source>
</evidence>
<evidence type="ECO:0000256" key="1">
    <source>
        <dbReference type="SAM" id="MobiDB-lite"/>
    </source>
</evidence>
<dbReference type="Proteomes" id="UP000605848">
    <property type="component" value="Unassembled WGS sequence"/>
</dbReference>
<dbReference type="AlphaFoldDB" id="A0A936Z770"/>
<feature type="region of interest" description="Disordered" evidence="1">
    <location>
        <begin position="216"/>
        <end position="244"/>
    </location>
</feature>